<evidence type="ECO:0000313" key="1">
    <source>
        <dbReference type="EMBL" id="QVL31724.1"/>
    </source>
</evidence>
<dbReference type="RefSeq" id="WP_213495899.1">
    <property type="nucleotide sequence ID" value="NZ_CP074694.1"/>
</dbReference>
<keyword evidence="2" id="KW-1185">Reference proteome</keyword>
<dbReference type="EMBL" id="CP074694">
    <property type="protein sequence ID" value="QVL31724.1"/>
    <property type="molecule type" value="Genomic_DNA"/>
</dbReference>
<evidence type="ECO:0000313" key="2">
    <source>
        <dbReference type="Proteomes" id="UP000676194"/>
    </source>
</evidence>
<dbReference type="Proteomes" id="UP000676194">
    <property type="component" value="Chromosome"/>
</dbReference>
<sequence length="371" mass="42264">MARKLQDIPPLLHDARLCESRWDRHLKTLLLCFQCLRRNVDGTPIEDSTVELKLSGVERISAHYSPASVNVKPSEFGGCSRITVADLEEWPHGAVEAHLSINSAQADFEAVTACVREALVGNLMDKPSESPLRIHVSFEPHNYGPQGTVTGLSVDCDSLETFSNAVPLDIETWERQFEAWWKGWRNHWSEKEEDGDDKEPALEDTFIPAGQPDMPDLSYRPPAAAPFLLLSTTVPAELLKPIEDYHNGHNEQNWLKVASAYPFFDHEPTERAARLQEQFHGHNYGRWVYVRYIDGWWCEGNRACVIVRGIEHNIGDDDAPARNEETVITYGLRRFHQSWVIATWSQGWPRFGSADKLQGEQPWRNGWNLAE</sequence>
<dbReference type="KEGG" id="tsph:KIH39_23240"/>
<proteinExistence type="predicted"/>
<reference evidence="1" key="1">
    <citation type="submission" date="2021-05" db="EMBL/GenBank/DDBJ databases">
        <title>Complete genome sequence of the cellulolytic planctomycete Telmatocola sphagniphila SP2T and characterization of the first cellulase from planctomycetes.</title>
        <authorList>
            <person name="Rakitin A.L."/>
            <person name="Beletsky A.V."/>
            <person name="Naumoff D.G."/>
            <person name="Kulichevskaya I.S."/>
            <person name="Mardanov A.V."/>
            <person name="Ravin N.V."/>
            <person name="Dedysh S.N."/>
        </authorList>
    </citation>
    <scope>NUCLEOTIDE SEQUENCE</scope>
    <source>
        <strain evidence="1">SP2T</strain>
    </source>
</reference>
<name>A0A8E6B5B7_9BACT</name>
<dbReference type="AlphaFoldDB" id="A0A8E6B5B7"/>
<gene>
    <name evidence="1" type="ORF">KIH39_23240</name>
</gene>
<accession>A0A8E6B5B7</accession>
<organism evidence="1 2">
    <name type="scientific">Telmatocola sphagniphila</name>
    <dbReference type="NCBI Taxonomy" id="1123043"/>
    <lineage>
        <taxon>Bacteria</taxon>
        <taxon>Pseudomonadati</taxon>
        <taxon>Planctomycetota</taxon>
        <taxon>Planctomycetia</taxon>
        <taxon>Gemmatales</taxon>
        <taxon>Gemmataceae</taxon>
    </lineage>
</organism>
<protein>
    <submittedName>
        <fullName evidence="1">Uncharacterized protein</fullName>
    </submittedName>
</protein>